<dbReference type="AlphaFoldDB" id="A0A931NG91"/>
<comment type="subcellular location">
    <subcellularLocation>
        <location evidence="1 4">Periplasm</location>
    </subcellularLocation>
</comment>
<evidence type="ECO:0000313" key="6">
    <source>
        <dbReference type="EMBL" id="MBH9575839.1"/>
    </source>
</evidence>
<dbReference type="CDD" id="cd11614">
    <property type="entry name" value="SAF_CpaB_FlgA_like"/>
    <property type="match status" value="1"/>
</dbReference>
<dbReference type="SMART" id="SM00858">
    <property type="entry name" value="SAF"/>
    <property type="match status" value="1"/>
</dbReference>
<keyword evidence="4" id="KW-1005">Bacterial flagellum biogenesis</keyword>
<dbReference type="PANTHER" id="PTHR36307:SF1">
    <property type="entry name" value="FLAGELLA BASAL BODY P-RING FORMATION PROTEIN FLGA"/>
    <property type="match status" value="1"/>
</dbReference>
<gene>
    <name evidence="6" type="primary">flgA</name>
    <name evidence="6" type="ORF">I7X39_02870</name>
</gene>
<dbReference type="PANTHER" id="PTHR36307">
    <property type="entry name" value="FLAGELLA BASAL BODY P-RING FORMATION PROTEIN FLGA"/>
    <property type="match status" value="1"/>
</dbReference>
<dbReference type="EMBL" id="JAEDAK010000002">
    <property type="protein sequence ID" value="MBH9575839.1"/>
    <property type="molecule type" value="Genomic_DNA"/>
</dbReference>
<dbReference type="GO" id="GO:0042597">
    <property type="term" value="C:periplasmic space"/>
    <property type="evidence" value="ECO:0007669"/>
    <property type="project" value="UniProtKB-SubCell"/>
</dbReference>
<dbReference type="Gene3D" id="2.30.30.760">
    <property type="match status" value="1"/>
</dbReference>
<dbReference type="Pfam" id="PF17656">
    <property type="entry name" value="ChapFlgA_N"/>
    <property type="match status" value="1"/>
</dbReference>
<keyword evidence="6" id="KW-0969">Cilium</keyword>
<dbReference type="Proteomes" id="UP000613266">
    <property type="component" value="Unassembled WGS sequence"/>
</dbReference>
<keyword evidence="2 4" id="KW-0732">Signal</keyword>
<dbReference type="InterPro" id="IPR039246">
    <property type="entry name" value="Flagellar_FlgA"/>
</dbReference>
<feature type="chain" id="PRO_5038163078" description="Flagella basal body P-ring formation protein FlgA" evidence="4">
    <location>
        <begin position="19"/>
        <end position="228"/>
    </location>
</feature>
<dbReference type="GO" id="GO:0044780">
    <property type="term" value="P:bacterial-type flagellum assembly"/>
    <property type="evidence" value="ECO:0007669"/>
    <property type="project" value="InterPro"/>
</dbReference>
<keyword evidence="6" id="KW-0282">Flagellum</keyword>
<dbReference type="RefSeq" id="WP_198109463.1">
    <property type="nucleotide sequence ID" value="NZ_JAEDAK010000002.1"/>
</dbReference>
<name>A0A931NG91_9BURK</name>
<dbReference type="NCBIfam" id="TIGR03170">
    <property type="entry name" value="flgA_cterm"/>
    <property type="match status" value="1"/>
</dbReference>
<comment type="function">
    <text evidence="4">Involved in the assembly process of the P-ring formation. It may associate with FlgF on the rod constituting a structure essential for the P-ring assembly or may act as a modulator protein for the P-ring assembly.</text>
</comment>
<evidence type="ECO:0000256" key="4">
    <source>
        <dbReference type="RuleBase" id="RU362063"/>
    </source>
</evidence>
<organism evidence="6 7">
    <name type="scientific">Inhella proteolytica</name>
    <dbReference type="NCBI Taxonomy" id="2795029"/>
    <lineage>
        <taxon>Bacteria</taxon>
        <taxon>Pseudomonadati</taxon>
        <taxon>Pseudomonadota</taxon>
        <taxon>Betaproteobacteria</taxon>
        <taxon>Burkholderiales</taxon>
        <taxon>Sphaerotilaceae</taxon>
        <taxon>Inhella</taxon>
    </lineage>
</organism>
<keyword evidence="7" id="KW-1185">Reference proteome</keyword>
<proteinExistence type="inferred from homology"/>
<dbReference type="InterPro" id="IPR017585">
    <property type="entry name" value="SAF_FlgA"/>
</dbReference>
<dbReference type="InterPro" id="IPR041231">
    <property type="entry name" value="FlgA_N"/>
</dbReference>
<accession>A0A931NG91</accession>
<dbReference type="Pfam" id="PF13144">
    <property type="entry name" value="ChapFlgA"/>
    <property type="match status" value="1"/>
</dbReference>
<evidence type="ECO:0000256" key="1">
    <source>
        <dbReference type="ARBA" id="ARBA00004418"/>
    </source>
</evidence>
<comment type="caution">
    <text evidence="6">The sequence shown here is derived from an EMBL/GenBank/DDBJ whole genome shotgun (WGS) entry which is preliminary data.</text>
</comment>
<comment type="similarity">
    <text evidence="4">Belongs to the FlgA family.</text>
</comment>
<reference evidence="6" key="1">
    <citation type="submission" date="2020-12" db="EMBL/GenBank/DDBJ databases">
        <title>The genome sequence of Inhella sp. 1Y17.</title>
        <authorList>
            <person name="Liu Y."/>
        </authorList>
    </citation>
    <scope>NUCLEOTIDE SEQUENCE</scope>
    <source>
        <strain evidence="6">1Y17</strain>
    </source>
</reference>
<sequence length="228" mass="24351">MKFAVLPLLWMLALPAVAALAPQWQQELQQLTEQAARAALPPHAELQVQLGAPDPRLRLAPCEQVQAFVPAGQSLWGRSRIGLRCVAGAVRWSISVPVQVRVFAPAWAATQALPAGVTLEAAHLERRRVELSAEASPALAQAEAPLGRVLARPLEAGEGLRQSHLRQRLWFAAGAPVQLRLAGSGFAVKAEGQAMAPGLDGQPVRVRLDNGRTVLGQAVGPNEVELAW</sequence>
<evidence type="ECO:0000313" key="7">
    <source>
        <dbReference type="Proteomes" id="UP000613266"/>
    </source>
</evidence>
<protein>
    <recommendedName>
        <fullName evidence="4">Flagella basal body P-ring formation protein FlgA</fullName>
    </recommendedName>
</protein>
<evidence type="ECO:0000256" key="3">
    <source>
        <dbReference type="ARBA" id="ARBA00022764"/>
    </source>
</evidence>
<feature type="signal peptide" evidence="4">
    <location>
        <begin position="1"/>
        <end position="18"/>
    </location>
</feature>
<evidence type="ECO:0000259" key="5">
    <source>
        <dbReference type="SMART" id="SM00858"/>
    </source>
</evidence>
<dbReference type="InterPro" id="IPR013974">
    <property type="entry name" value="SAF"/>
</dbReference>
<evidence type="ECO:0000256" key="2">
    <source>
        <dbReference type="ARBA" id="ARBA00022729"/>
    </source>
</evidence>
<feature type="domain" description="SAF" evidence="5">
    <location>
        <begin position="104"/>
        <end position="166"/>
    </location>
</feature>
<keyword evidence="6" id="KW-0966">Cell projection</keyword>
<keyword evidence="3 4" id="KW-0574">Periplasm</keyword>